<keyword evidence="16" id="KW-1185">Reference proteome</keyword>
<evidence type="ECO:0000256" key="9">
    <source>
        <dbReference type="ARBA" id="ARBA00023288"/>
    </source>
</evidence>
<proteinExistence type="inferred from homology"/>
<feature type="binding site" evidence="10">
    <location>
        <position position="305"/>
    </location>
    <ligand>
        <name>Zn(2+)</name>
        <dbReference type="ChEBI" id="CHEBI:29105"/>
        <note>catalytic</note>
    </ligand>
</feature>
<dbReference type="GO" id="GO:0098552">
    <property type="term" value="C:side of membrane"/>
    <property type="evidence" value="ECO:0007669"/>
    <property type="project" value="UniProtKB-KW"/>
</dbReference>
<evidence type="ECO:0000313" key="15">
    <source>
        <dbReference type="EMBL" id="KYQ51689.1"/>
    </source>
</evidence>
<dbReference type="Pfam" id="PF11838">
    <property type="entry name" value="ERAP1_C"/>
    <property type="match status" value="1"/>
</dbReference>
<dbReference type="GO" id="GO:0070006">
    <property type="term" value="F:metalloaminopeptidase activity"/>
    <property type="evidence" value="ECO:0007669"/>
    <property type="project" value="TreeGrafter"/>
</dbReference>
<keyword evidence="11 15" id="KW-0031">Aminopeptidase</keyword>
<evidence type="ECO:0000256" key="8">
    <source>
        <dbReference type="ARBA" id="ARBA00023049"/>
    </source>
</evidence>
<comment type="similarity">
    <text evidence="2 11">Belongs to the peptidase M1 family.</text>
</comment>
<dbReference type="PANTHER" id="PTHR11533:SF294">
    <property type="entry name" value="THYROTROPIN-RELEASING HORMONE-DEGRADING ECTOENZYME"/>
    <property type="match status" value="1"/>
</dbReference>
<dbReference type="EMBL" id="KQ982720">
    <property type="protein sequence ID" value="KYQ51689.1"/>
    <property type="molecule type" value="Genomic_DNA"/>
</dbReference>
<dbReference type="Pfam" id="PF01433">
    <property type="entry name" value="Peptidase_M1"/>
    <property type="match status" value="1"/>
</dbReference>
<evidence type="ECO:0000259" key="12">
    <source>
        <dbReference type="Pfam" id="PF01433"/>
    </source>
</evidence>
<dbReference type="GO" id="GO:0005737">
    <property type="term" value="C:cytoplasm"/>
    <property type="evidence" value="ECO:0007669"/>
    <property type="project" value="TreeGrafter"/>
</dbReference>
<dbReference type="GO" id="GO:0005615">
    <property type="term" value="C:extracellular space"/>
    <property type="evidence" value="ECO:0007669"/>
    <property type="project" value="TreeGrafter"/>
</dbReference>
<dbReference type="CDD" id="cd09601">
    <property type="entry name" value="M1_APN-Q_like"/>
    <property type="match status" value="1"/>
</dbReference>
<evidence type="ECO:0000256" key="7">
    <source>
        <dbReference type="ARBA" id="ARBA00022833"/>
    </source>
</evidence>
<dbReference type="GO" id="GO:0005886">
    <property type="term" value="C:plasma membrane"/>
    <property type="evidence" value="ECO:0007669"/>
    <property type="project" value="UniProtKB-SubCell"/>
</dbReference>
<keyword evidence="7 10" id="KW-0862">Zinc</keyword>
<evidence type="ECO:0000259" key="13">
    <source>
        <dbReference type="Pfam" id="PF11838"/>
    </source>
</evidence>
<evidence type="ECO:0000256" key="11">
    <source>
        <dbReference type="RuleBase" id="RU364040"/>
    </source>
</evidence>
<keyword evidence="3" id="KW-0472">Membrane</keyword>
<dbReference type="Gene3D" id="1.10.390.10">
    <property type="entry name" value="Neutral Protease Domain 2"/>
    <property type="match status" value="1"/>
</dbReference>
<dbReference type="SUPFAM" id="SSF63737">
    <property type="entry name" value="Leukotriene A4 hydrolase N-terminal domain"/>
    <property type="match status" value="1"/>
</dbReference>
<keyword evidence="9" id="KW-0449">Lipoprotein</keyword>
<accession>A0A151WUT7</accession>
<dbReference type="Gene3D" id="1.25.50.20">
    <property type="match status" value="1"/>
</dbReference>
<evidence type="ECO:0000256" key="6">
    <source>
        <dbReference type="ARBA" id="ARBA00022801"/>
    </source>
</evidence>
<dbReference type="PANTHER" id="PTHR11533">
    <property type="entry name" value="PROTEASE M1 ZINC METALLOPROTEASE"/>
    <property type="match status" value="1"/>
</dbReference>
<feature type="binding site" evidence="10">
    <location>
        <position position="324"/>
    </location>
    <ligand>
        <name>Zn(2+)</name>
        <dbReference type="ChEBI" id="CHEBI:29105"/>
        <note>catalytic</note>
    </ligand>
</feature>
<keyword evidence="3" id="KW-0325">Glycoprotein</keyword>
<keyword evidence="5 10" id="KW-0479">Metal-binding</keyword>
<dbReference type="InterPro" id="IPR027268">
    <property type="entry name" value="Peptidase_M4/M1_CTD_sf"/>
</dbReference>
<keyword evidence="6 11" id="KW-0378">Hydrolase</keyword>
<protein>
    <recommendedName>
        <fullName evidence="11">Aminopeptidase</fullName>
        <ecNumber evidence="11">3.4.11.-</ecNumber>
    </recommendedName>
</protein>
<evidence type="ECO:0000256" key="5">
    <source>
        <dbReference type="ARBA" id="ARBA00022723"/>
    </source>
</evidence>
<dbReference type="AlphaFoldDB" id="A0A151WUT7"/>
<organism evidence="15 16">
    <name type="scientific">Mycetomoellerius zeteki</name>
    <dbReference type="NCBI Taxonomy" id="64791"/>
    <lineage>
        <taxon>Eukaryota</taxon>
        <taxon>Metazoa</taxon>
        <taxon>Ecdysozoa</taxon>
        <taxon>Arthropoda</taxon>
        <taxon>Hexapoda</taxon>
        <taxon>Insecta</taxon>
        <taxon>Pterygota</taxon>
        <taxon>Neoptera</taxon>
        <taxon>Endopterygota</taxon>
        <taxon>Hymenoptera</taxon>
        <taxon>Apocrita</taxon>
        <taxon>Aculeata</taxon>
        <taxon>Formicoidea</taxon>
        <taxon>Formicidae</taxon>
        <taxon>Myrmicinae</taxon>
        <taxon>Mycetomoellerius</taxon>
    </lineage>
</organism>
<dbReference type="InterPro" id="IPR050344">
    <property type="entry name" value="Peptidase_M1_aminopeptidases"/>
</dbReference>
<comment type="subcellular location">
    <subcellularLocation>
        <location evidence="1">Cell membrane</location>
        <topology evidence="1">Lipid-anchor</topology>
        <topology evidence="1">GPI-anchor</topology>
    </subcellularLocation>
</comment>
<gene>
    <name evidence="15" type="ORF">ALC60_09227</name>
</gene>
<dbReference type="PRINTS" id="PR00756">
    <property type="entry name" value="ALADIPTASE"/>
</dbReference>
<dbReference type="InterPro" id="IPR034016">
    <property type="entry name" value="M1_APN-typ"/>
</dbReference>
<dbReference type="GO" id="GO:0008270">
    <property type="term" value="F:zinc ion binding"/>
    <property type="evidence" value="ECO:0007669"/>
    <property type="project" value="UniProtKB-UniRule"/>
</dbReference>
<dbReference type="STRING" id="64791.A0A151WUT7"/>
<keyword evidence="3" id="KW-0336">GPI-anchor</keyword>
<dbReference type="Proteomes" id="UP000075809">
    <property type="component" value="Unassembled WGS sequence"/>
</dbReference>
<comment type="cofactor">
    <cofactor evidence="10 11">
        <name>Zn(2+)</name>
        <dbReference type="ChEBI" id="CHEBI:29105"/>
    </cofactor>
    <text evidence="10 11">Binds 1 zinc ion per subunit.</text>
</comment>
<evidence type="ECO:0000256" key="2">
    <source>
        <dbReference type="ARBA" id="ARBA00010136"/>
    </source>
</evidence>
<dbReference type="InterPro" id="IPR042097">
    <property type="entry name" value="Aminopeptidase_N-like_N_sf"/>
</dbReference>
<feature type="domain" description="Peptidase M1 membrane alanine aminopeptidase" evidence="12">
    <location>
        <begin position="253"/>
        <end position="423"/>
    </location>
</feature>
<dbReference type="Gene3D" id="2.60.40.1910">
    <property type="match status" value="1"/>
</dbReference>
<keyword evidence="8 11" id="KW-0482">Metalloprotease</keyword>
<dbReference type="SUPFAM" id="SSF55486">
    <property type="entry name" value="Metalloproteases ('zincins'), catalytic domain"/>
    <property type="match status" value="1"/>
</dbReference>
<evidence type="ECO:0000256" key="4">
    <source>
        <dbReference type="ARBA" id="ARBA00022670"/>
    </source>
</evidence>
<dbReference type="InterPro" id="IPR024571">
    <property type="entry name" value="ERAP1-like_C_dom"/>
</dbReference>
<keyword evidence="4 11" id="KW-0645">Protease</keyword>
<evidence type="ECO:0000313" key="16">
    <source>
        <dbReference type="Proteomes" id="UP000075809"/>
    </source>
</evidence>
<dbReference type="InterPro" id="IPR045357">
    <property type="entry name" value="Aminopeptidase_N-like_N"/>
</dbReference>
<dbReference type="GO" id="GO:0042277">
    <property type="term" value="F:peptide binding"/>
    <property type="evidence" value="ECO:0007669"/>
    <property type="project" value="TreeGrafter"/>
</dbReference>
<evidence type="ECO:0000256" key="10">
    <source>
        <dbReference type="PIRSR" id="PIRSR634016-3"/>
    </source>
</evidence>
<dbReference type="Gene3D" id="2.60.40.1730">
    <property type="entry name" value="tricorn interacting facor f3 domain"/>
    <property type="match status" value="1"/>
</dbReference>
<feature type="domain" description="ERAP1-like C-terminal" evidence="13">
    <location>
        <begin position="524"/>
        <end position="799"/>
    </location>
</feature>
<dbReference type="InterPro" id="IPR014782">
    <property type="entry name" value="Peptidase_M1_dom"/>
</dbReference>
<dbReference type="InterPro" id="IPR001930">
    <property type="entry name" value="Peptidase_M1"/>
</dbReference>
<sequence length="867" mass="102266">MVFHRLNIYKLFEKIIYKRLEENNFIFYGESAIFFEDIHETRVLRLHASELVIDIMATRIRYFANKTYHEIAPKKHNVHKKEQTIDIIFDYCFLRGINTYQVTIKFIGNVTNNKGGLVRTSYINDKGKKSWLFIADFRGAGARRIFPCWDEPDTRTSFTISIKHDQYYRALSNTEVTDMLKVRHGKSWTHFKSTVQISPYHVMIVLHDLKHVDDSNVWCREQVKQYMEFLQSITKIAILYLKLKFNDIIHPLTVTHVVIPGFLDSGMPSWGIILYRETDIIYDEKLHFIAWKFEVAFMIARKIAHQYIGNLIAQSSWSHLWLNEGIAAFLAMKIVNQQVYPQLMDLFVVKFQHESLRLNDYYNMSLTHEIDTPSDIDSIFSFTYFVKAPIFVRSLDETLPEEILDISIGDYISKYKFKSVDTRINPLEKFFDVIQYNLMIEEPNTEYIDVTKIFTQWTKQRRFPVLKVQRVPLLNEVNVHVVEPSHENLSIYVTYITQENPDITYEVWLQQPLLYLYDINSSDWIIINVQQAGYYRVNYDYDIWQKLGNYLNSAEYFNIPVLNRAQIIDDAYYFLSTNKLDFNLFKTLTYYLSKEIDYIAWYPMFKILEQISGFFPFQQSFEVREHFRNILDNVLKNIGYLDIVEEDEFTKSLRLEAARWACTLNSQDCTTAAISNLIRFYKNPDPIWPGWKEWMYRNGMMLANNITWNEVLTAGALDNKRLEYLACSEYNNIIIGYIDRLISGYFTEIHCITIFHSIVARHAKNDLILNYILNNFEKVVPSKIEPIIALIDIINYIYSTEQIDKVNFINIHILGILINRFNQFSLKLLLIQTIADVVAFHDLGIHFSLLSLMSSTTTVTSRFLPSA</sequence>
<evidence type="ECO:0000256" key="1">
    <source>
        <dbReference type="ARBA" id="ARBA00004609"/>
    </source>
</evidence>
<reference evidence="15 16" key="1">
    <citation type="submission" date="2015-09" db="EMBL/GenBank/DDBJ databases">
        <title>Trachymyrmex zeteki WGS genome.</title>
        <authorList>
            <person name="Nygaard S."/>
            <person name="Hu H."/>
            <person name="Boomsma J."/>
            <person name="Zhang G."/>
        </authorList>
    </citation>
    <scope>NUCLEOTIDE SEQUENCE [LARGE SCALE GENOMIC DNA]</scope>
    <source>
        <strain evidence="15">Tzet28-1</strain>
        <tissue evidence="15">Whole body</tissue>
    </source>
</reference>
<feature type="domain" description="Aminopeptidase N-like N-terminal" evidence="14">
    <location>
        <begin position="9"/>
        <end position="200"/>
    </location>
</feature>
<dbReference type="GO" id="GO:0006508">
    <property type="term" value="P:proteolysis"/>
    <property type="evidence" value="ECO:0007669"/>
    <property type="project" value="UniProtKB-KW"/>
</dbReference>
<evidence type="ECO:0000256" key="3">
    <source>
        <dbReference type="ARBA" id="ARBA00022622"/>
    </source>
</evidence>
<dbReference type="GO" id="GO:0043171">
    <property type="term" value="P:peptide catabolic process"/>
    <property type="evidence" value="ECO:0007669"/>
    <property type="project" value="TreeGrafter"/>
</dbReference>
<dbReference type="EC" id="3.4.11.-" evidence="11"/>
<evidence type="ECO:0000259" key="14">
    <source>
        <dbReference type="Pfam" id="PF17900"/>
    </source>
</evidence>
<dbReference type="Pfam" id="PF17900">
    <property type="entry name" value="Peptidase_M1_N"/>
    <property type="match status" value="1"/>
</dbReference>
<name>A0A151WUT7_9HYME</name>